<feature type="domain" description="MOFRL" evidence="1">
    <location>
        <begin position="336"/>
        <end position="444"/>
    </location>
</feature>
<dbReference type="EMBL" id="CAADRM010000085">
    <property type="protein sequence ID" value="VFU13971.1"/>
    <property type="molecule type" value="Genomic_DNA"/>
</dbReference>
<evidence type="ECO:0000259" key="1">
    <source>
        <dbReference type="Pfam" id="PF05161"/>
    </source>
</evidence>
<name>A0A485LZ20_9ZZZZ</name>
<evidence type="ECO:0000259" key="2">
    <source>
        <dbReference type="Pfam" id="PF13660"/>
    </source>
</evidence>
<organism evidence="3">
    <name type="scientific">anaerobic digester metagenome</name>
    <dbReference type="NCBI Taxonomy" id="1263854"/>
    <lineage>
        <taxon>unclassified sequences</taxon>
        <taxon>metagenomes</taxon>
        <taxon>ecological metagenomes</taxon>
    </lineage>
</organism>
<protein>
    <submittedName>
        <fullName evidence="3">Glycerate 2-kinase</fullName>
        <ecNumber evidence="3">2.7.1.165</ecNumber>
    </submittedName>
</protein>
<dbReference type="InterPro" id="IPR007835">
    <property type="entry name" value="MOFRL"/>
</dbReference>
<dbReference type="InterPro" id="IPR039760">
    <property type="entry name" value="MOFRL_protein"/>
</dbReference>
<evidence type="ECO:0000313" key="3">
    <source>
        <dbReference type="EMBL" id="VFU13971.1"/>
    </source>
</evidence>
<dbReference type="InterPro" id="IPR037035">
    <property type="entry name" value="GK-like_C_sf"/>
</dbReference>
<dbReference type="PANTHER" id="PTHR12227">
    <property type="entry name" value="GLYCERATE KINASE"/>
    <property type="match status" value="1"/>
</dbReference>
<gene>
    <name evidence="3" type="primary">gck</name>
    <name evidence="3" type="ORF">SCFA_230012</name>
</gene>
<dbReference type="GO" id="GO:0005737">
    <property type="term" value="C:cytoplasm"/>
    <property type="evidence" value="ECO:0007669"/>
    <property type="project" value="TreeGrafter"/>
</dbReference>
<dbReference type="InterPro" id="IPR025286">
    <property type="entry name" value="MOFRL_assoc_dom"/>
</dbReference>
<dbReference type="Pfam" id="PF13660">
    <property type="entry name" value="DUF4147"/>
    <property type="match status" value="1"/>
</dbReference>
<dbReference type="InterPro" id="IPR038614">
    <property type="entry name" value="GK_N_sf"/>
</dbReference>
<feature type="domain" description="MOFRL-associated" evidence="2">
    <location>
        <begin position="21"/>
        <end position="256"/>
    </location>
</feature>
<accession>A0A485LZ20</accession>
<dbReference type="SUPFAM" id="SSF82544">
    <property type="entry name" value="GckA/TtuD-like"/>
    <property type="match status" value="1"/>
</dbReference>
<dbReference type="AlphaFoldDB" id="A0A485LZ20"/>
<dbReference type="Pfam" id="PF05161">
    <property type="entry name" value="MOFRL"/>
    <property type="match status" value="1"/>
</dbReference>
<sequence length="451" mass="49165">MKIRNREELTSHGYRQGRKLALDIIEYALEKVDPYRATKASVRLCGRTLMVGDYSFDLGKVENIYVVGAGKATFPIARAIEEILGERITEGIIAVKDNQKRPLKRITVEEASHPVPDERGLQVCRKVFEIAEKAGSKDIVFCLITGGSSALCPCPVDGIPFSDKKIVHRLLVTSGADIMEINTVRRHLSAIKGGRLTSRILPATIINLTVSDVIGDDIDWNTDWTTADPTTLEDAVQVLKKYHLWEKIPDSVRTYLSEPSPEKETPKDFTGKLLYSHMVVKSRTLCEAAAEKVRDMGLTPYLLSSSFGCESREAGRFLASIAREVKLTGNPFRPPCVLIAGGENVVAVDAGAQGFGGPNQELAASAALELKDFDTIVVCTMDSDGTDGPTPFAGALVDSSTWRTATEKGFDVFRTLIDHNVTPMLKETGDLIDAGADTGTNVNDLVLCIIH</sequence>
<proteinExistence type="predicted"/>
<dbReference type="PANTHER" id="PTHR12227:SF0">
    <property type="entry name" value="GLYCERATE KINASE"/>
    <property type="match status" value="1"/>
</dbReference>
<dbReference type="Gene3D" id="3.40.50.10180">
    <property type="entry name" value="Glycerate kinase, MOFRL-like N-terminal domain"/>
    <property type="match status" value="1"/>
</dbReference>
<dbReference type="Gene3D" id="3.40.1480.10">
    <property type="entry name" value="MOFRL domain"/>
    <property type="match status" value="1"/>
</dbReference>
<dbReference type="GO" id="GO:0043798">
    <property type="term" value="F:glycerate 2-kinase activity"/>
    <property type="evidence" value="ECO:0007669"/>
    <property type="project" value="UniProtKB-EC"/>
</dbReference>
<keyword evidence="3" id="KW-0808">Transferase</keyword>
<keyword evidence="3" id="KW-0418">Kinase</keyword>
<dbReference type="EC" id="2.7.1.165" evidence="3"/>
<reference evidence="3" key="1">
    <citation type="submission" date="2019-03" db="EMBL/GenBank/DDBJ databases">
        <authorList>
            <person name="Hao L."/>
        </authorList>
    </citation>
    <scope>NUCLEOTIDE SEQUENCE</scope>
</reference>
<dbReference type="GO" id="GO:0008887">
    <property type="term" value="F:glycerate kinase activity"/>
    <property type="evidence" value="ECO:0007669"/>
    <property type="project" value="InterPro"/>
</dbReference>